<dbReference type="EMBL" id="MU863737">
    <property type="protein sequence ID" value="KAK4096121.1"/>
    <property type="molecule type" value="Genomic_DNA"/>
</dbReference>
<keyword evidence="2" id="KW-1185">Reference proteome</keyword>
<name>A0AAN6PVH4_9PEZI</name>
<reference evidence="1" key="1">
    <citation type="journal article" date="2023" name="Mol. Phylogenet. Evol.">
        <title>Genome-scale phylogeny and comparative genomics of the fungal order Sordariales.</title>
        <authorList>
            <person name="Hensen N."/>
            <person name="Bonometti L."/>
            <person name="Westerberg I."/>
            <person name="Brannstrom I.O."/>
            <person name="Guillou S."/>
            <person name="Cros-Aarteil S."/>
            <person name="Calhoun S."/>
            <person name="Haridas S."/>
            <person name="Kuo A."/>
            <person name="Mondo S."/>
            <person name="Pangilinan J."/>
            <person name="Riley R."/>
            <person name="LaButti K."/>
            <person name="Andreopoulos B."/>
            <person name="Lipzen A."/>
            <person name="Chen C."/>
            <person name="Yan M."/>
            <person name="Daum C."/>
            <person name="Ng V."/>
            <person name="Clum A."/>
            <person name="Steindorff A."/>
            <person name="Ohm R.A."/>
            <person name="Martin F."/>
            <person name="Silar P."/>
            <person name="Natvig D.O."/>
            <person name="Lalanne C."/>
            <person name="Gautier V."/>
            <person name="Ament-Velasquez S.L."/>
            <person name="Kruys A."/>
            <person name="Hutchinson M.I."/>
            <person name="Powell A.J."/>
            <person name="Barry K."/>
            <person name="Miller A.N."/>
            <person name="Grigoriev I.V."/>
            <person name="Debuchy R."/>
            <person name="Gladieux P."/>
            <person name="Hiltunen Thoren M."/>
            <person name="Johannesson H."/>
        </authorList>
    </citation>
    <scope>NUCLEOTIDE SEQUENCE</scope>
    <source>
        <strain evidence="1">CBS 757.83</strain>
    </source>
</reference>
<accession>A0AAN6PVH4</accession>
<dbReference type="AlphaFoldDB" id="A0AAN6PVH4"/>
<proteinExistence type="predicted"/>
<dbReference type="Proteomes" id="UP001305647">
    <property type="component" value="Unassembled WGS sequence"/>
</dbReference>
<gene>
    <name evidence="1" type="ORF">N658DRAFT_55730</name>
</gene>
<organism evidence="1 2">
    <name type="scientific">Parathielavia hyrcaniae</name>
    <dbReference type="NCBI Taxonomy" id="113614"/>
    <lineage>
        <taxon>Eukaryota</taxon>
        <taxon>Fungi</taxon>
        <taxon>Dikarya</taxon>
        <taxon>Ascomycota</taxon>
        <taxon>Pezizomycotina</taxon>
        <taxon>Sordariomycetes</taxon>
        <taxon>Sordariomycetidae</taxon>
        <taxon>Sordariales</taxon>
        <taxon>Chaetomiaceae</taxon>
        <taxon>Parathielavia</taxon>
    </lineage>
</organism>
<evidence type="ECO:0000313" key="2">
    <source>
        <dbReference type="Proteomes" id="UP001305647"/>
    </source>
</evidence>
<evidence type="ECO:0000313" key="1">
    <source>
        <dbReference type="EMBL" id="KAK4096121.1"/>
    </source>
</evidence>
<comment type="caution">
    <text evidence="1">The sequence shown here is derived from an EMBL/GenBank/DDBJ whole genome shotgun (WGS) entry which is preliminary data.</text>
</comment>
<protein>
    <submittedName>
        <fullName evidence="1">Uncharacterized protein</fullName>
    </submittedName>
</protein>
<sequence>MRVQAPAAWGPGRLGPRCSPELLRIFALPCPCLKAGPQDYQGSDCRAPVPQETVWLWHLDRLRTSGLLDSLPSSWLIQLERRPWPRHAMAHRPLCQAWHPCSWIKLFIRRAFKQPLRRCCGVTHRHNAHPLRQRCCCRKINHGYPGQRTSWD</sequence>
<reference evidence="1" key="2">
    <citation type="submission" date="2023-05" db="EMBL/GenBank/DDBJ databases">
        <authorList>
            <consortium name="Lawrence Berkeley National Laboratory"/>
            <person name="Steindorff A."/>
            <person name="Hensen N."/>
            <person name="Bonometti L."/>
            <person name="Westerberg I."/>
            <person name="Brannstrom I.O."/>
            <person name="Guillou S."/>
            <person name="Cros-Aarteil S."/>
            <person name="Calhoun S."/>
            <person name="Haridas S."/>
            <person name="Kuo A."/>
            <person name="Mondo S."/>
            <person name="Pangilinan J."/>
            <person name="Riley R."/>
            <person name="Labutti K."/>
            <person name="Andreopoulos B."/>
            <person name="Lipzen A."/>
            <person name="Chen C."/>
            <person name="Yanf M."/>
            <person name="Daum C."/>
            <person name="Ng V."/>
            <person name="Clum A."/>
            <person name="Ohm R."/>
            <person name="Martin F."/>
            <person name="Silar P."/>
            <person name="Natvig D."/>
            <person name="Lalanne C."/>
            <person name="Gautier V."/>
            <person name="Ament-Velasquez S.L."/>
            <person name="Kruys A."/>
            <person name="Hutchinson M.I."/>
            <person name="Powell A.J."/>
            <person name="Barry K."/>
            <person name="Miller A.N."/>
            <person name="Grigoriev I.V."/>
            <person name="Debuchy R."/>
            <person name="Gladieux P."/>
            <person name="Thoren M.H."/>
            <person name="Johannesson H."/>
        </authorList>
    </citation>
    <scope>NUCLEOTIDE SEQUENCE</scope>
    <source>
        <strain evidence="1">CBS 757.83</strain>
    </source>
</reference>